<comment type="similarity">
    <text evidence="2">Belongs to the bacterial solute-binding protein 5 family.</text>
</comment>
<dbReference type="PANTHER" id="PTHR30290">
    <property type="entry name" value="PERIPLASMIC BINDING COMPONENT OF ABC TRANSPORTER"/>
    <property type="match status" value="1"/>
</dbReference>
<proteinExistence type="inferred from homology"/>
<comment type="caution">
    <text evidence="4">The sequence shown here is derived from an EMBL/GenBank/DDBJ whole genome shotgun (WGS) entry which is preliminary data.</text>
</comment>
<dbReference type="InterPro" id="IPR006311">
    <property type="entry name" value="TAT_signal"/>
</dbReference>
<evidence type="ECO:0000313" key="5">
    <source>
        <dbReference type="Proteomes" id="UP001209535"/>
    </source>
</evidence>
<dbReference type="NCBIfam" id="TIGR01409">
    <property type="entry name" value="TAT_signal_seq"/>
    <property type="match status" value="1"/>
</dbReference>
<gene>
    <name evidence="4" type="ORF">OEZ60_00695</name>
</gene>
<evidence type="ECO:0000259" key="3">
    <source>
        <dbReference type="Pfam" id="PF00496"/>
    </source>
</evidence>
<protein>
    <submittedName>
        <fullName evidence="4">ABC transporter substrate-binding protein</fullName>
    </submittedName>
</protein>
<feature type="domain" description="Solute-binding protein family 5" evidence="3">
    <location>
        <begin position="90"/>
        <end position="439"/>
    </location>
</feature>
<dbReference type="InterPro" id="IPR030678">
    <property type="entry name" value="Peptide/Ni-bd"/>
</dbReference>
<dbReference type="Gene3D" id="3.90.76.10">
    <property type="entry name" value="Dipeptide-binding Protein, Domain 1"/>
    <property type="match status" value="1"/>
</dbReference>
<dbReference type="Pfam" id="PF00496">
    <property type="entry name" value="SBP_bac_5"/>
    <property type="match status" value="1"/>
</dbReference>
<dbReference type="InterPro" id="IPR039424">
    <property type="entry name" value="SBP_5"/>
</dbReference>
<evidence type="ECO:0000256" key="2">
    <source>
        <dbReference type="ARBA" id="ARBA00005695"/>
    </source>
</evidence>
<dbReference type="PIRSF" id="PIRSF002741">
    <property type="entry name" value="MppA"/>
    <property type="match status" value="1"/>
</dbReference>
<comment type="subcellular location">
    <subcellularLocation>
        <location evidence="1">Periplasm</location>
    </subcellularLocation>
</comment>
<sequence length="522" mass="56742">MSKLNSPMGGISRRGLLKGATALGAAGLILPASVRKAMAEPKRGGVLRIALASGNTTDSLDPATWDSTFVQSFNTARCNTLTEIAPDGSLVAELAESWEASADAATWTFKIREGVTFHSGKTMTTDDVVASLNYHRGEESKSAAKPYVDPITDIKAEGSNVVISLSGGNADFPFILADYHLVVLPSAEGKIDPTTTDGTGAYVLDSFEPGVSVKMSRNPNYFKTDRAWFDGIDALSIVDAAARQNALITGEVDVIDGVDLNTVSLLERAPGIKVLPVTGNQHFVFPMDTRLSPYDNNNVRQALKYGIDRDELVEKILRGFGSAGNDHPIGSGQRYFNTELEQKTYDPDKAKFHLKEAGMDTLTVQLSAADAAFAGAVDSAVLYAERAAAAGINIEVVREPSDGYWDNVWMKKPFCASYWGGRPTEDLMFSVAYSAGAPWNDSFWDHARFNELLVSARSELDDDKRREMYWEMQAICANEGGVVIPMFASYVNAHSDKVGVPEVIGTNQGLDGLRLYERWWFA</sequence>
<evidence type="ECO:0000313" key="4">
    <source>
        <dbReference type="EMBL" id="MCU9846522.1"/>
    </source>
</evidence>
<accession>A0ABT2WXY2</accession>
<dbReference type="Gene3D" id="3.10.105.10">
    <property type="entry name" value="Dipeptide-binding Protein, Domain 3"/>
    <property type="match status" value="1"/>
</dbReference>
<dbReference type="InterPro" id="IPR000914">
    <property type="entry name" value="SBP_5_dom"/>
</dbReference>
<name>A0ABT2WXY2_9RHOB</name>
<dbReference type="PROSITE" id="PS51318">
    <property type="entry name" value="TAT"/>
    <property type="match status" value="1"/>
</dbReference>
<dbReference type="RefSeq" id="WP_263332188.1">
    <property type="nucleotide sequence ID" value="NZ_JAOVQO010000001.1"/>
</dbReference>
<evidence type="ECO:0000256" key="1">
    <source>
        <dbReference type="ARBA" id="ARBA00004418"/>
    </source>
</evidence>
<dbReference type="EMBL" id="JAOVQO010000001">
    <property type="protein sequence ID" value="MCU9846522.1"/>
    <property type="molecule type" value="Genomic_DNA"/>
</dbReference>
<keyword evidence="5" id="KW-1185">Reference proteome</keyword>
<dbReference type="CDD" id="cd08503">
    <property type="entry name" value="PBP2_NikA_DppA_OppA_like_17"/>
    <property type="match status" value="1"/>
</dbReference>
<dbReference type="Gene3D" id="3.40.190.10">
    <property type="entry name" value="Periplasmic binding protein-like II"/>
    <property type="match status" value="1"/>
</dbReference>
<reference evidence="4 5" key="1">
    <citation type="submission" date="2022-10" db="EMBL/GenBank/DDBJ databases">
        <title>Defluviimonas sp. nov., isolated from ocean surface sediments.</title>
        <authorList>
            <person name="He W."/>
            <person name="Wang L."/>
            <person name="Zhang D.-F."/>
        </authorList>
    </citation>
    <scope>NUCLEOTIDE SEQUENCE [LARGE SCALE GENOMIC DNA]</scope>
    <source>
        <strain evidence="4 5">WL0024</strain>
    </source>
</reference>
<dbReference type="Proteomes" id="UP001209535">
    <property type="component" value="Unassembled WGS sequence"/>
</dbReference>
<dbReference type="SUPFAM" id="SSF53850">
    <property type="entry name" value="Periplasmic binding protein-like II"/>
    <property type="match status" value="1"/>
</dbReference>
<dbReference type="InterPro" id="IPR019546">
    <property type="entry name" value="TAT_signal_bac_arc"/>
</dbReference>
<organism evidence="4 5">
    <name type="scientific">Albidovulum salinarum</name>
    <dbReference type="NCBI Taxonomy" id="2984153"/>
    <lineage>
        <taxon>Bacteria</taxon>
        <taxon>Pseudomonadati</taxon>
        <taxon>Pseudomonadota</taxon>
        <taxon>Alphaproteobacteria</taxon>
        <taxon>Rhodobacterales</taxon>
        <taxon>Paracoccaceae</taxon>
        <taxon>Albidovulum</taxon>
    </lineage>
</organism>